<feature type="transmembrane region" description="Helical" evidence="1">
    <location>
        <begin position="12"/>
        <end position="32"/>
    </location>
</feature>
<dbReference type="Pfam" id="PF07331">
    <property type="entry name" value="TctB"/>
    <property type="match status" value="1"/>
</dbReference>
<feature type="transmembrane region" description="Helical" evidence="1">
    <location>
        <begin position="119"/>
        <end position="139"/>
    </location>
</feature>
<proteinExistence type="predicted"/>
<keyword evidence="4" id="KW-1185">Reference proteome</keyword>
<dbReference type="AlphaFoldDB" id="A0A9X2T6E7"/>
<accession>A0A9X2T6E7</accession>
<evidence type="ECO:0000313" key="3">
    <source>
        <dbReference type="EMBL" id="MCS0496299.1"/>
    </source>
</evidence>
<dbReference type="EMBL" id="JANTHZ010000006">
    <property type="protein sequence ID" value="MCS0496299.1"/>
    <property type="molecule type" value="Genomic_DNA"/>
</dbReference>
<evidence type="ECO:0000259" key="2">
    <source>
        <dbReference type="Pfam" id="PF07331"/>
    </source>
</evidence>
<protein>
    <submittedName>
        <fullName evidence="3">Tripartite tricarboxylate transporter TctB family protein</fullName>
    </submittedName>
</protein>
<keyword evidence="1" id="KW-0472">Membrane</keyword>
<dbReference type="Proteomes" id="UP001151088">
    <property type="component" value="Unassembled WGS sequence"/>
</dbReference>
<feature type="domain" description="DUF1468" evidence="2">
    <location>
        <begin position="10"/>
        <end position="143"/>
    </location>
</feature>
<gene>
    <name evidence="3" type="ORF">NVS89_14435</name>
</gene>
<name>A0A9X2T6E7_9HYPH</name>
<keyword evidence="1" id="KW-1133">Transmembrane helix</keyword>
<comment type="caution">
    <text evidence="3">The sequence shown here is derived from an EMBL/GenBank/DDBJ whole genome shotgun (WGS) entry which is preliminary data.</text>
</comment>
<sequence length="148" mass="15643">MDIKVSSDFLTGLLFCGLGAVAIIIGSSYPIGTASRMGAGYFPLMISSGLVLLGGILIIRSFLVETAEVGHVDFRPLLMLVVSILLFGLLIESWGFLVAGVLVVVGARVAGRHYAPLETALLAVGLTVFCLLLFVYGLGLHLPATHLW</sequence>
<feature type="transmembrane region" description="Helical" evidence="1">
    <location>
        <begin position="79"/>
        <end position="107"/>
    </location>
</feature>
<dbReference type="InterPro" id="IPR009936">
    <property type="entry name" value="DUF1468"/>
</dbReference>
<feature type="transmembrane region" description="Helical" evidence="1">
    <location>
        <begin position="39"/>
        <end position="59"/>
    </location>
</feature>
<evidence type="ECO:0000313" key="4">
    <source>
        <dbReference type="Proteomes" id="UP001151088"/>
    </source>
</evidence>
<organism evidence="3 4">
    <name type="scientific">Ancylobacter mangrovi</name>
    <dbReference type="NCBI Taxonomy" id="2972472"/>
    <lineage>
        <taxon>Bacteria</taxon>
        <taxon>Pseudomonadati</taxon>
        <taxon>Pseudomonadota</taxon>
        <taxon>Alphaproteobacteria</taxon>
        <taxon>Hyphomicrobiales</taxon>
        <taxon>Xanthobacteraceae</taxon>
        <taxon>Ancylobacter</taxon>
    </lineage>
</organism>
<dbReference type="RefSeq" id="WP_258733457.1">
    <property type="nucleotide sequence ID" value="NZ_JANTHZ010000006.1"/>
</dbReference>
<reference evidence="3" key="1">
    <citation type="submission" date="2022-08" db="EMBL/GenBank/DDBJ databases">
        <authorList>
            <person name="Li F."/>
        </authorList>
    </citation>
    <scope>NUCLEOTIDE SEQUENCE</scope>
    <source>
        <strain evidence="3">MQZ15Z-1</strain>
    </source>
</reference>
<keyword evidence="1" id="KW-0812">Transmembrane</keyword>
<evidence type="ECO:0000256" key="1">
    <source>
        <dbReference type="SAM" id="Phobius"/>
    </source>
</evidence>